<organism evidence="1 2">
    <name type="scientific">Araneus ventricosus</name>
    <name type="common">Orbweaver spider</name>
    <name type="synonym">Epeira ventricosa</name>
    <dbReference type="NCBI Taxonomy" id="182803"/>
    <lineage>
        <taxon>Eukaryota</taxon>
        <taxon>Metazoa</taxon>
        <taxon>Ecdysozoa</taxon>
        <taxon>Arthropoda</taxon>
        <taxon>Chelicerata</taxon>
        <taxon>Arachnida</taxon>
        <taxon>Araneae</taxon>
        <taxon>Araneomorphae</taxon>
        <taxon>Entelegynae</taxon>
        <taxon>Araneoidea</taxon>
        <taxon>Araneidae</taxon>
        <taxon>Araneus</taxon>
    </lineage>
</organism>
<keyword evidence="2" id="KW-1185">Reference proteome</keyword>
<proteinExistence type="predicted"/>
<reference evidence="1 2" key="1">
    <citation type="journal article" date="2019" name="Sci. Rep.">
        <title>Orb-weaving spider Araneus ventricosus genome elucidates the spidroin gene catalogue.</title>
        <authorList>
            <person name="Kono N."/>
            <person name="Nakamura H."/>
            <person name="Ohtoshi R."/>
            <person name="Moran D.A.P."/>
            <person name="Shinohara A."/>
            <person name="Yoshida Y."/>
            <person name="Fujiwara M."/>
            <person name="Mori M."/>
            <person name="Tomita M."/>
            <person name="Arakawa K."/>
        </authorList>
    </citation>
    <scope>NUCLEOTIDE SEQUENCE [LARGE SCALE GENOMIC DNA]</scope>
</reference>
<gene>
    <name evidence="1" type="ORF">AVEN_266363_1</name>
</gene>
<dbReference type="AlphaFoldDB" id="A0A4Y2CPT2"/>
<evidence type="ECO:0000313" key="2">
    <source>
        <dbReference type="Proteomes" id="UP000499080"/>
    </source>
</evidence>
<comment type="caution">
    <text evidence="1">The sequence shown here is derived from an EMBL/GenBank/DDBJ whole genome shotgun (WGS) entry which is preliminary data.</text>
</comment>
<dbReference type="EMBL" id="BGPR01000228">
    <property type="protein sequence ID" value="GBM06410.1"/>
    <property type="molecule type" value="Genomic_DNA"/>
</dbReference>
<evidence type="ECO:0000313" key="1">
    <source>
        <dbReference type="EMBL" id="GBM06410.1"/>
    </source>
</evidence>
<accession>A0A4Y2CPT2</accession>
<name>A0A4Y2CPT2_ARAVE</name>
<sequence>MLNFYVLVEVSIPLPSGGLVVRSRLRNGWVPSSKPDSIDIYVDLLHIKSYVVGQTSSRWFGAKACRRGCQLRCRPRYLTTVQSYDVRLKVALVLLQNGT</sequence>
<dbReference type="Proteomes" id="UP000499080">
    <property type="component" value="Unassembled WGS sequence"/>
</dbReference>
<protein>
    <submittedName>
        <fullName evidence="1">Uncharacterized protein</fullName>
    </submittedName>
</protein>